<feature type="compositionally biased region" description="Basic and acidic residues" evidence="1">
    <location>
        <begin position="366"/>
        <end position="378"/>
    </location>
</feature>
<organism evidence="4 5">
    <name type="scientific">Caulochytrium protostelioides</name>
    <dbReference type="NCBI Taxonomy" id="1555241"/>
    <lineage>
        <taxon>Eukaryota</taxon>
        <taxon>Fungi</taxon>
        <taxon>Fungi incertae sedis</taxon>
        <taxon>Chytridiomycota</taxon>
        <taxon>Chytridiomycota incertae sedis</taxon>
        <taxon>Chytridiomycetes</taxon>
        <taxon>Caulochytriales</taxon>
        <taxon>Caulochytriaceae</taxon>
        <taxon>Caulochytrium</taxon>
    </lineage>
</organism>
<evidence type="ECO:0000256" key="1">
    <source>
        <dbReference type="SAM" id="MobiDB-lite"/>
    </source>
</evidence>
<feature type="domain" description="N-acetyltransferase" evidence="3">
    <location>
        <begin position="533"/>
        <end position="672"/>
    </location>
</feature>
<feature type="compositionally biased region" description="Basic residues" evidence="1">
    <location>
        <begin position="352"/>
        <end position="365"/>
    </location>
</feature>
<feature type="compositionally biased region" description="Basic and acidic residues" evidence="1">
    <location>
        <begin position="317"/>
        <end position="334"/>
    </location>
</feature>
<evidence type="ECO:0000313" key="4">
    <source>
        <dbReference type="EMBL" id="RKP03998.1"/>
    </source>
</evidence>
<keyword evidence="2" id="KW-0812">Transmembrane</keyword>
<feature type="region of interest" description="Disordered" evidence="1">
    <location>
        <begin position="308"/>
        <end position="485"/>
    </location>
</feature>
<dbReference type="InterPro" id="IPR016181">
    <property type="entry name" value="Acyl_CoA_acyltransferase"/>
</dbReference>
<sequence>MRTWFPSSWSADTAPPSAVSSAPSFPAKGHDQPYHHHHHHHQIHRHVPPASRHRHPHVADDDTADVRTKPRRVSRPAPGYPEPTHAVPGTAIPPPATTAMVATTKPPPPPPHRRGVLSRWLLGEPQSSTMVTPHLPGVVAAAAGTLPASLAPTSPPQPPARWGVPAALSAAMYRLIMVWIFAAAVSVSLLVLPFSLVVLPMLIATASPLAIVLGASAYATLAASNFLGITRGVLAGVHLVAAGGRIAGRVVRVVRSGARYVWTLGGWRPRLFHASPPAMIQAADDADDADDDEAMIDLAAAASWPRLARHARRRHDHRDPRRPSDATDGTDRHDRVSHRHRHEQTTATSPTSRRHRHSHSHSHDHRHLERRSEHERLRERGHRRHQEDEDEDDEDDTLSAYEGKDRSDLRRRRGHLHHATAAVPSPRHPVPPPASRSHHKTAARVPIGDSTDAESLSNYPAPTAVPGGPRSTASTVPRRAAPPRAKPPMIFRHLVPGYDHDLERCRQLFCDAARAADASHVVLGVRQGRQGPMVHHILSVWVAPAFAAAMEAPSAATPTAAASATALAPHRPSAVIPSDSGAAWALAGFLQYFHPAASPAHVCIDKLLVAPSYQGHGYSRALLRELFRRSGTHTVEVWSLWYAEPFYKRMGFRDAVGRDGRRFVLDWGALLVWRNPSKGTLPQAAATVKATATARQPRGATLAVPPKPPVLTAPASQKPLHGAAPASAPASTSTDDDDDNDSRLRRAMATPALLSGRSSTATPPFRTPHPQATASSDAQATPPTPAMQPPARSVSLHRIHPDRAGAVAVGATANGAPTATAPPYLASDLAVLGLNAIDPEAVDQMASGVSPSPAPFSNGPAPPSPSSMPSLPSAVHGM</sequence>
<reference evidence="5" key="1">
    <citation type="journal article" date="2018" name="Nat. Microbiol.">
        <title>Leveraging single-cell genomics to expand the fungal tree of life.</title>
        <authorList>
            <person name="Ahrendt S.R."/>
            <person name="Quandt C.A."/>
            <person name="Ciobanu D."/>
            <person name="Clum A."/>
            <person name="Salamov A."/>
            <person name="Andreopoulos B."/>
            <person name="Cheng J.F."/>
            <person name="Woyke T."/>
            <person name="Pelin A."/>
            <person name="Henrissat B."/>
            <person name="Reynolds N.K."/>
            <person name="Benny G.L."/>
            <person name="Smith M.E."/>
            <person name="James T.Y."/>
            <person name="Grigoriev I.V."/>
        </authorList>
    </citation>
    <scope>NUCLEOTIDE SEQUENCE [LARGE SCALE GENOMIC DNA]</scope>
    <source>
        <strain evidence="5">ATCC 52028</strain>
    </source>
</reference>
<name>A0A4P9XEP3_9FUNG</name>
<keyword evidence="2" id="KW-0472">Membrane</keyword>
<feature type="region of interest" description="Disordered" evidence="1">
    <location>
        <begin position="689"/>
        <end position="792"/>
    </location>
</feature>
<feature type="compositionally biased region" description="Basic residues" evidence="1">
    <location>
        <begin position="409"/>
        <end position="418"/>
    </location>
</feature>
<dbReference type="Proteomes" id="UP000274922">
    <property type="component" value="Unassembled WGS sequence"/>
</dbReference>
<gene>
    <name evidence="4" type="ORF">CXG81DRAFT_16566</name>
</gene>
<feature type="compositionally biased region" description="Basic and acidic residues" evidence="1">
    <location>
        <begin position="57"/>
        <end position="68"/>
    </location>
</feature>
<feature type="transmembrane region" description="Helical" evidence="2">
    <location>
        <begin position="171"/>
        <end position="192"/>
    </location>
</feature>
<feature type="compositionally biased region" description="Basic residues" evidence="1">
    <location>
        <begin position="35"/>
        <end position="56"/>
    </location>
</feature>
<evidence type="ECO:0000313" key="5">
    <source>
        <dbReference type="Proteomes" id="UP000274922"/>
    </source>
</evidence>
<dbReference type="PROSITE" id="PS51186">
    <property type="entry name" value="GNAT"/>
    <property type="match status" value="1"/>
</dbReference>
<dbReference type="SUPFAM" id="SSF55729">
    <property type="entry name" value="Acyl-CoA N-acyltransferases (Nat)"/>
    <property type="match status" value="1"/>
</dbReference>
<feature type="compositionally biased region" description="Acidic residues" evidence="1">
    <location>
        <begin position="388"/>
        <end position="397"/>
    </location>
</feature>
<accession>A0A4P9XEP3</accession>
<keyword evidence="2" id="KW-1133">Transmembrane helix</keyword>
<dbReference type="OrthoDB" id="2119112at2759"/>
<feature type="region of interest" description="Disordered" evidence="1">
    <location>
        <begin position="1"/>
        <end position="113"/>
    </location>
</feature>
<feature type="compositionally biased region" description="Low complexity" evidence="1">
    <location>
        <begin position="723"/>
        <end position="733"/>
    </location>
</feature>
<proteinExistence type="predicted"/>
<feature type="compositionally biased region" description="Low complexity" evidence="1">
    <location>
        <begin position="867"/>
        <end position="878"/>
    </location>
</feature>
<dbReference type="AlphaFoldDB" id="A0A4P9XEP3"/>
<dbReference type="Pfam" id="PF13508">
    <property type="entry name" value="Acetyltransf_7"/>
    <property type="match status" value="1"/>
</dbReference>
<feature type="region of interest" description="Disordered" evidence="1">
    <location>
        <begin position="845"/>
        <end position="878"/>
    </location>
</feature>
<feature type="compositionally biased region" description="Low complexity" evidence="1">
    <location>
        <begin position="10"/>
        <end position="27"/>
    </location>
</feature>
<dbReference type="InterPro" id="IPR000182">
    <property type="entry name" value="GNAT_dom"/>
</dbReference>
<dbReference type="EMBL" id="ML014115">
    <property type="protein sequence ID" value="RKP03998.1"/>
    <property type="molecule type" value="Genomic_DNA"/>
</dbReference>
<protein>
    <recommendedName>
        <fullName evidence="3">N-acetyltransferase domain-containing protein</fullName>
    </recommendedName>
</protein>
<evidence type="ECO:0000259" key="3">
    <source>
        <dbReference type="PROSITE" id="PS51186"/>
    </source>
</evidence>
<keyword evidence="5" id="KW-1185">Reference proteome</keyword>
<feature type="transmembrane region" description="Helical" evidence="2">
    <location>
        <begin position="198"/>
        <end position="221"/>
    </location>
</feature>
<dbReference type="Gene3D" id="3.40.630.30">
    <property type="match status" value="1"/>
</dbReference>
<evidence type="ECO:0000256" key="2">
    <source>
        <dbReference type="SAM" id="Phobius"/>
    </source>
</evidence>
<dbReference type="CDD" id="cd04301">
    <property type="entry name" value="NAT_SF"/>
    <property type="match status" value="1"/>
</dbReference>
<dbReference type="GO" id="GO:0016747">
    <property type="term" value="F:acyltransferase activity, transferring groups other than amino-acyl groups"/>
    <property type="evidence" value="ECO:0007669"/>
    <property type="project" value="InterPro"/>
</dbReference>